<dbReference type="InterPro" id="IPR007243">
    <property type="entry name" value="Atg6/Beclin"/>
</dbReference>
<feature type="region of interest" description="Disordered" evidence="3">
    <location>
        <begin position="99"/>
        <end position="125"/>
    </location>
</feature>
<dbReference type="AlphaFoldDB" id="A0A0J9XFW2"/>
<dbReference type="GO" id="GO:0000407">
    <property type="term" value="C:phagophore assembly site"/>
    <property type="evidence" value="ECO:0007669"/>
    <property type="project" value="TreeGrafter"/>
</dbReference>
<accession>A0A0J9XFW2</accession>
<dbReference type="GO" id="GO:0000045">
    <property type="term" value="P:autophagosome assembly"/>
    <property type="evidence" value="ECO:0007669"/>
    <property type="project" value="TreeGrafter"/>
</dbReference>
<dbReference type="GO" id="GO:0030674">
    <property type="term" value="F:protein-macromolecule adaptor activity"/>
    <property type="evidence" value="ECO:0007669"/>
    <property type="project" value="TreeGrafter"/>
</dbReference>
<dbReference type="PANTHER" id="PTHR12768:SF4">
    <property type="entry name" value="BECLIN-1"/>
    <property type="match status" value="1"/>
</dbReference>
<dbReference type="Gene3D" id="6.10.250.3110">
    <property type="match status" value="1"/>
</dbReference>
<evidence type="ECO:0000256" key="2">
    <source>
        <dbReference type="SAM" id="Coils"/>
    </source>
</evidence>
<dbReference type="InterPro" id="IPR040455">
    <property type="entry name" value="Atg6_BARA"/>
</dbReference>
<evidence type="ECO:0000259" key="4">
    <source>
        <dbReference type="Pfam" id="PF04111"/>
    </source>
</evidence>
<dbReference type="GO" id="GO:0006995">
    <property type="term" value="P:cellular response to nitrogen starvation"/>
    <property type="evidence" value="ECO:0007669"/>
    <property type="project" value="TreeGrafter"/>
</dbReference>
<evidence type="ECO:0000313" key="7">
    <source>
        <dbReference type="Proteomes" id="UP000242525"/>
    </source>
</evidence>
<feature type="domain" description="Atg6 BARA" evidence="4">
    <location>
        <begin position="281"/>
        <end position="464"/>
    </location>
</feature>
<dbReference type="PANTHER" id="PTHR12768">
    <property type="entry name" value="BECLIN 1"/>
    <property type="match status" value="1"/>
</dbReference>
<gene>
    <name evidence="6" type="ORF">BN980_GECA14s01313g</name>
</gene>
<organism evidence="6 7">
    <name type="scientific">Geotrichum candidum</name>
    <name type="common">Oospora lactis</name>
    <name type="synonym">Dipodascus geotrichum</name>
    <dbReference type="NCBI Taxonomy" id="1173061"/>
    <lineage>
        <taxon>Eukaryota</taxon>
        <taxon>Fungi</taxon>
        <taxon>Dikarya</taxon>
        <taxon>Ascomycota</taxon>
        <taxon>Saccharomycotina</taxon>
        <taxon>Dipodascomycetes</taxon>
        <taxon>Dipodascales</taxon>
        <taxon>Dipodascaceae</taxon>
        <taxon>Geotrichum</taxon>
    </lineage>
</organism>
<comment type="caution">
    <text evidence="6">The sequence shown here is derived from an EMBL/GenBank/DDBJ whole genome shotgun (WGS) entry which is preliminary data.</text>
</comment>
<feature type="coiled-coil region" evidence="2">
    <location>
        <begin position="194"/>
        <end position="284"/>
    </location>
</feature>
<dbReference type="InterPro" id="IPR041691">
    <property type="entry name" value="Atg6/beclin_CC"/>
</dbReference>
<dbReference type="Proteomes" id="UP000242525">
    <property type="component" value="Unassembled WGS sequence"/>
</dbReference>
<evidence type="ECO:0000256" key="1">
    <source>
        <dbReference type="ARBA" id="ARBA00005965"/>
    </source>
</evidence>
<evidence type="ECO:0000256" key="3">
    <source>
        <dbReference type="SAM" id="MobiDB-lite"/>
    </source>
</evidence>
<feature type="domain" description="Atg6/beclin coiled-coil" evidence="5">
    <location>
        <begin position="149"/>
        <end position="278"/>
    </location>
</feature>
<evidence type="ECO:0000313" key="6">
    <source>
        <dbReference type="EMBL" id="CDO56224.1"/>
    </source>
</evidence>
<name>A0A0J9XFW2_GEOCN</name>
<dbReference type="Pfam" id="PF04111">
    <property type="entry name" value="APG6"/>
    <property type="match status" value="1"/>
</dbReference>
<dbReference type="STRING" id="1173061.A0A0J9XFW2"/>
<proteinExistence type="inferred from homology"/>
<dbReference type="GO" id="GO:0045324">
    <property type="term" value="P:late endosome to vacuole transport"/>
    <property type="evidence" value="ECO:0007669"/>
    <property type="project" value="TreeGrafter"/>
</dbReference>
<dbReference type="GO" id="GO:0034272">
    <property type="term" value="C:phosphatidylinositol 3-kinase complex, class III, type II"/>
    <property type="evidence" value="ECO:0007669"/>
    <property type="project" value="TreeGrafter"/>
</dbReference>
<reference evidence="6" key="1">
    <citation type="submission" date="2014-03" db="EMBL/GenBank/DDBJ databases">
        <authorList>
            <person name="Casaregola S."/>
        </authorList>
    </citation>
    <scope>NUCLEOTIDE SEQUENCE [LARGE SCALE GENOMIC DNA]</scope>
    <source>
        <strain evidence="6">CLIB 918</strain>
    </source>
</reference>
<dbReference type="EMBL" id="CCBN010000014">
    <property type="protein sequence ID" value="CDO56224.1"/>
    <property type="molecule type" value="Genomic_DNA"/>
</dbReference>
<keyword evidence="2" id="KW-0175">Coiled coil</keyword>
<keyword evidence="7" id="KW-1185">Reference proteome</keyword>
<dbReference type="OrthoDB" id="20368at2759"/>
<dbReference type="GO" id="GO:0000423">
    <property type="term" value="P:mitophagy"/>
    <property type="evidence" value="ECO:0007669"/>
    <property type="project" value="TreeGrafter"/>
</dbReference>
<dbReference type="GO" id="GO:0034271">
    <property type="term" value="C:phosphatidylinositol 3-kinase complex, class III, type I"/>
    <property type="evidence" value="ECO:0007669"/>
    <property type="project" value="TreeGrafter"/>
</dbReference>
<dbReference type="InterPro" id="IPR038274">
    <property type="entry name" value="Atg6/Beclin_C_sf"/>
</dbReference>
<sequence length="467" mass="52334">MATKAMTFRCQRCGLSLYPHESLVDLKPAQLNLISNASANSLDVYEGAHGKTESWSLQDGSKPPWGLSQIPESQRSLFMGKSGAMGSFVVLSDSMIGPPHPSTPEFSKNAPADADDISSQPHASDFSSRLNKLENLFEIISSQTEIDFPVCVDCESALVDGFKQKFVESCQERDSYIDFLNNLKAESEPSEKEVTQLQLDIKNLELENEECLSNLKLAEDEKRQIEKELEDLQKEIDALDQEEGDFYKARNEFDLEMAELHDEKDRVESLYEKESNQLEKLQKVNVYNDVFCIGFDGYFGTINGLRLGRLKDIKVEWSEINAAWGQVLLLLATVTNKIGFKIKGYRLRPLGSTSRIEKLELDERTGEYVKVASLELFSSGDYPLERILNHKRLDAAMLAFLAVLKQICDHIESTDDSLHAPHVIADDKIGGISIKLSMSTSNENWTTACKFALASSKWVLAYASAKS</sequence>
<comment type="similarity">
    <text evidence="1">Belongs to the beclin family.</text>
</comment>
<evidence type="ECO:0000259" key="5">
    <source>
        <dbReference type="Pfam" id="PF17675"/>
    </source>
</evidence>
<dbReference type="GO" id="GO:0043548">
    <property type="term" value="F:phosphatidylinositol 3-kinase binding"/>
    <property type="evidence" value="ECO:0007669"/>
    <property type="project" value="TreeGrafter"/>
</dbReference>
<dbReference type="Gene3D" id="1.10.418.40">
    <property type="entry name" value="Autophagy protein 6/Beclin 1"/>
    <property type="match status" value="1"/>
</dbReference>
<protein>
    <submittedName>
        <fullName evidence="6">Similar to Saccharomyces cerevisiae YPL120W VPS30 Subunit of phosphatidylinositol (PtdIns) 3-kinase complexes I and II</fullName>
    </submittedName>
</protein>
<dbReference type="Pfam" id="PF17675">
    <property type="entry name" value="APG6_N"/>
    <property type="match status" value="1"/>
</dbReference>